<dbReference type="InterPro" id="IPR027417">
    <property type="entry name" value="P-loop_NTPase"/>
</dbReference>
<dbReference type="PANTHER" id="PTHR43581:SF4">
    <property type="entry name" value="ATP_GTP PHOSPHATASE"/>
    <property type="match status" value="1"/>
</dbReference>
<dbReference type="PANTHER" id="PTHR43581">
    <property type="entry name" value="ATP/GTP PHOSPHATASE"/>
    <property type="match status" value="1"/>
</dbReference>
<evidence type="ECO:0000259" key="1">
    <source>
        <dbReference type="Pfam" id="PF13175"/>
    </source>
</evidence>
<name>A0A841GS60_9BACT</name>
<keyword evidence="3" id="KW-0378">Hydrolase</keyword>
<sequence>MKIRRIHIHNFRSIKDVSIELKNYSLLIGENNVGKTNIISALRIFYDDFKYDPNRDFPKFDTDDQESWIEIEYLTTKEEQSMLKEEYQSDDRILKVRKILKTKDNKFSSKIKTNQSNIFAYENGMLSSNFFYGARNISQAKLGTVIYIPAISKIDESLKTSGPSPFRKVLNFVINKIIQKSRSYDTLGEAFEKFNKNFKNETVDGISISKLIEEINKEIDGWGVKFGINVKPIEIDEIVKTLISHYMEDENLGEELSINLFGQGLQRHLIYTIIKLSSKYTSKTFEKTNKKDFSPDFTLLLFEEPEVFLHPSQQERLNVELDKLSELEDTQVIITTHSPIFVSKNINKLSTLIRVKKDKETKVYQINESKIETLLGENTSMFKFFSKILHDDKTPESLKRKIESRKLAQKDDDMEYKLKEESFKYFLWIDSERAKLFFAKHVIICEGATEKVFFDFLLNTKWIDLKQKHIYFLDSMGKYNIHRYMNLFKLLGIEHSIIMDKDRDSEIHELINSFIEKSKNEFTNEIYYFDPDIEGYLSIEKPNENRQKPLNIMVKYSEKMINGDKINKLRDIIEKLLNKQDDYGR</sequence>
<gene>
    <name evidence="3" type="ORF">HNP65_001255</name>
</gene>
<dbReference type="Proteomes" id="UP000555828">
    <property type="component" value="Unassembled WGS sequence"/>
</dbReference>
<protein>
    <submittedName>
        <fullName evidence="3">Putative ATP-dependent endonuclease of OLD family</fullName>
    </submittedName>
</protein>
<evidence type="ECO:0000259" key="2">
    <source>
        <dbReference type="Pfam" id="PF20469"/>
    </source>
</evidence>
<keyword evidence="4" id="KW-1185">Reference proteome</keyword>
<organism evidence="3 4">
    <name type="scientific">Thermosipho japonicus</name>
    <dbReference type="NCBI Taxonomy" id="90323"/>
    <lineage>
        <taxon>Bacteria</taxon>
        <taxon>Thermotogati</taxon>
        <taxon>Thermotogota</taxon>
        <taxon>Thermotogae</taxon>
        <taxon>Thermotogales</taxon>
        <taxon>Fervidobacteriaceae</taxon>
        <taxon>Thermosipho</taxon>
    </lineage>
</organism>
<proteinExistence type="predicted"/>
<dbReference type="InterPro" id="IPR051396">
    <property type="entry name" value="Bact_Antivir_Def_Nuclease"/>
</dbReference>
<keyword evidence="3" id="KW-0540">Nuclease</keyword>
<feature type="domain" description="OLD protein-like TOPRIM" evidence="2">
    <location>
        <begin position="437"/>
        <end position="502"/>
    </location>
</feature>
<dbReference type="AlphaFoldDB" id="A0A841GS60"/>
<dbReference type="Gene3D" id="3.40.50.300">
    <property type="entry name" value="P-loop containing nucleotide triphosphate hydrolases"/>
    <property type="match status" value="1"/>
</dbReference>
<dbReference type="Pfam" id="PF20469">
    <property type="entry name" value="OLD-like_TOPRIM"/>
    <property type="match status" value="1"/>
</dbReference>
<comment type="caution">
    <text evidence="3">The sequence shown here is derived from an EMBL/GenBank/DDBJ whole genome shotgun (WGS) entry which is preliminary data.</text>
</comment>
<dbReference type="EMBL" id="JACHEX010000003">
    <property type="protein sequence ID" value="MBB6062803.1"/>
    <property type="molecule type" value="Genomic_DNA"/>
</dbReference>
<dbReference type="GO" id="GO:0004519">
    <property type="term" value="F:endonuclease activity"/>
    <property type="evidence" value="ECO:0007669"/>
    <property type="project" value="UniProtKB-KW"/>
</dbReference>
<dbReference type="InterPro" id="IPR034139">
    <property type="entry name" value="TOPRIM_OLD"/>
</dbReference>
<evidence type="ECO:0000313" key="4">
    <source>
        <dbReference type="Proteomes" id="UP000555828"/>
    </source>
</evidence>
<keyword evidence="3" id="KW-0255">Endonuclease</keyword>
<dbReference type="SUPFAM" id="SSF52540">
    <property type="entry name" value="P-loop containing nucleoside triphosphate hydrolases"/>
    <property type="match status" value="1"/>
</dbReference>
<accession>A0A841GS60</accession>
<dbReference type="RefSeq" id="WP_184619439.1">
    <property type="nucleotide sequence ID" value="NZ_JACHEX010000003.1"/>
</dbReference>
<reference evidence="3 4" key="1">
    <citation type="submission" date="2020-08" db="EMBL/GenBank/DDBJ databases">
        <title>Genomic Encyclopedia of Type Strains, Phase IV (KMG-IV): sequencing the most valuable type-strain genomes for metagenomic binning, comparative biology and taxonomic classification.</title>
        <authorList>
            <person name="Goeker M."/>
        </authorList>
    </citation>
    <scope>NUCLEOTIDE SEQUENCE [LARGE SCALE GENOMIC DNA]</scope>
    <source>
        <strain evidence="3 4">DSM 13481</strain>
    </source>
</reference>
<evidence type="ECO:0000313" key="3">
    <source>
        <dbReference type="EMBL" id="MBB6062803.1"/>
    </source>
</evidence>
<dbReference type="CDD" id="cd01026">
    <property type="entry name" value="TOPRIM_OLD"/>
    <property type="match status" value="1"/>
</dbReference>
<dbReference type="InterPro" id="IPR041685">
    <property type="entry name" value="AAA_GajA/Old/RecF-like"/>
</dbReference>
<dbReference type="Pfam" id="PF13175">
    <property type="entry name" value="AAA_15"/>
    <property type="match status" value="1"/>
</dbReference>
<feature type="domain" description="Endonuclease GajA/Old nuclease/RecF-like AAA" evidence="1">
    <location>
        <begin position="1"/>
        <end position="342"/>
    </location>
</feature>